<dbReference type="Proteomes" id="UP000729357">
    <property type="component" value="Unassembled WGS sequence"/>
</dbReference>
<name>A0A9P8FBI7_AURME</name>
<dbReference type="InterPro" id="IPR029058">
    <property type="entry name" value="AB_hydrolase_fold"/>
</dbReference>
<feature type="domain" description="Dienelactone hydrolase" evidence="1">
    <location>
        <begin position="32"/>
        <end position="227"/>
    </location>
</feature>
<dbReference type="AlphaFoldDB" id="A0A9P8FBI7"/>
<proteinExistence type="predicted"/>
<dbReference type="GO" id="GO:0016787">
    <property type="term" value="F:hydrolase activity"/>
    <property type="evidence" value="ECO:0007669"/>
    <property type="project" value="InterPro"/>
</dbReference>
<gene>
    <name evidence="2" type="ORF">KCU98_g15904</name>
</gene>
<comment type="caution">
    <text evidence="2">The sequence shown here is derived from an EMBL/GenBank/DDBJ whole genome shotgun (WGS) entry which is preliminary data.</text>
</comment>
<reference evidence="2" key="2">
    <citation type="submission" date="2021-08" db="EMBL/GenBank/DDBJ databases">
        <authorList>
            <person name="Gostincar C."/>
            <person name="Sun X."/>
            <person name="Song Z."/>
            <person name="Gunde-Cimerman N."/>
        </authorList>
    </citation>
    <scope>NUCLEOTIDE SEQUENCE</scope>
    <source>
        <strain evidence="2">EXF-9298</strain>
    </source>
</reference>
<dbReference type="Gene3D" id="3.40.50.1820">
    <property type="entry name" value="alpha/beta hydrolase"/>
    <property type="match status" value="1"/>
</dbReference>
<dbReference type="SUPFAM" id="SSF53474">
    <property type="entry name" value="alpha/beta-Hydrolases"/>
    <property type="match status" value="1"/>
</dbReference>
<evidence type="ECO:0000313" key="3">
    <source>
        <dbReference type="Proteomes" id="UP000729357"/>
    </source>
</evidence>
<dbReference type="PANTHER" id="PTHR47562">
    <property type="match status" value="1"/>
</dbReference>
<accession>A0A9P8FBI7</accession>
<evidence type="ECO:0000313" key="2">
    <source>
        <dbReference type="EMBL" id="KAG9968170.1"/>
    </source>
</evidence>
<dbReference type="Pfam" id="PF01738">
    <property type="entry name" value="DLH"/>
    <property type="match status" value="1"/>
</dbReference>
<reference evidence="2" key="1">
    <citation type="journal article" date="2021" name="J Fungi (Basel)">
        <title>Virulence traits and population genomics of the black yeast Aureobasidium melanogenum.</title>
        <authorList>
            <person name="Cernosa A."/>
            <person name="Sun X."/>
            <person name="Gostincar C."/>
            <person name="Fang C."/>
            <person name="Gunde-Cimerman N."/>
            <person name="Song Z."/>
        </authorList>
    </citation>
    <scope>NUCLEOTIDE SEQUENCE</scope>
    <source>
        <strain evidence="2">EXF-9298</strain>
    </source>
</reference>
<protein>
    <submittedName>
        <fullName evidence="2">Alpha/beta-hydrolase</fullName>
    </submittedName>
</protein>
<keyword evidence="3" id="KW-1185">Reference proteome</keyword>
<sequence>MLIEESYKDVATKDGGNMRVFTWHPTVPNYPKAKFPGVVVFSEIYQVTGPVARFAKQIAGQGYIVAAPSSYHEFTGPEPLAYDGPGTDKGNDWKVAKKLAAYDEDAELSVFLLLSLETCNGRIGATGMCLGGHLAYRCALDKRVSAAVCYFATDIHSKTLGEGKNDDSLARAKDIKGELIMIFGKKDNHVPPEGRDLIRKTLHEAGICFSFFEAAWAQHAFIRDEMSKGRYDPGLTKICFEMLLE</sequence>
<dbReference type="PANTHER" id="PTHR47562:SF2">
    <property type="entry name" value="CARBOXYMETHYLENEBUTENOLIDASE-RELATED"/>
    <property type="match status" value="1"/>
</dbReference>
<feature type="non-terminal residue" evidence="2">
    <location>
        <position position="1"/>
    </location>
</feature>
<organism evidence="2 3">
    <name type="scientific">Aureobasidium melanogenum</name>
    <name type="common">Aureobasidium pullulans var. melanogenum</name>
    <dbReference type="NCBI Taxonomy" id="46634"/>
    <lineage>
        <taxon>Eukaryota</taxon>
        <taxon>Fungi</taxon>
        <taxon>Dikarya</taxon>
        <taxon>Ascomycota</taxon>
        <taxon>Pezizomycotina</taxon>
        <taxon>Dothideomycetes</taxon>
        <taxon>Dothideomycetidae</taxon>
        <taxon>Dothideales</taxon>
        <taxon>Saccotheciaceae</taxon>
        <taxon>Aureobasidium</taxon>
    </lineage>
</organism>
<evidence type="ECO:0000259" key="1">
    <source>
        <dbReference type="Pfam" id="PF01738"/>
    </source>
</evidence>
<dbReference type="EMBL" id="JAHFXS010003486">
    <property type="protein sequence ID" value="KAG9968170.1"/>
    <property type="molecule type" value="Genomic_DNA"/>
</dbReference>
<dbReference type="InterPro" id="IPR002925">
    <property type="entry name" value="Dienelactn_hydro"/>
</dbReference>